<feature type="domain" description="Polymerase nucleotidyl transferase" evidence="2">
    <location>
        <begin position="125"/>
        <end position="155"/>
    </location>
</feature>
<evidence type="ECO:0000313" key="3">
    <source>
        <dbReference type="EMBL" id="OGN32880.1"/>
    </source>
</evidence>
<dbReference type="EMBL" id="MGKS01000001">
    <property type="protein sequence ID" value="OGN32880.1"/>
    <property type="molecule type" value="Genomic_DNA"/>
</dbReference>
<keyword evidence="1" id="KW-1133">Transmembrane helix</keyword>
<sequence>MDSLSKSILATVIYCDVFNFPLTSLEIYHFLINPGRISKVIHIQGRTLYESYPQVRSNSAESLAEVVDYLDILVQNGKLGEKNGFYFLPGRQNLYHERIEKNKIAELKWKKTRRYLFWVQAIPFIEAVFASGSLALGHTDKNSDLDVLVVAKKGRIWLARVLISLAMSLLGVRRKNKDKMAPDKICLNHYIAVDSLKIPFESLYTAQSYAHLIPLYWKNRTVVENFWKANRLWMEKFLRQWEWPWAYQKRAIQANRLLAWFRFVGENFLDRTGLADWLEKLARYLQLRRINTYLPGRVIANDWQLEFHPFSAEKEILQKYNRKISFLGIFGDYQESDSGLR</sequence>
<dbReference type="AlphaFoldDB" id="A0A1F8H6N0"/>
<keyword evidence="1" id="KW-0812">Transmembrane</keyword>
<evidence type="ECO:0000259" key="2">
    <source>
        <dbReference type="Pfam" id="PF01909"/>
    </source>
</evidence>
<dbReference type="InterPro" id="IPR043519">
    <property type="entry name" value="NT_sf"/>
</dbReference>
<dbReference type="Proteomes" id="UP000177676">
    <property type="component" value="Unassembled WGS sequence"/>
</dbReference>
<reference evidence="3 4" key="1">
    <citation type="journal article" date="2016" name="Nat. Commun.">
        <title>Thousands of microbial genomes shed light on interconnected biogeochemical processes in an aquifer system.</title>
        <authorList>
            <person name="Anantharaman K."/>
            <person name="Brown C.T."/>
            <person name="Hug L.A."/>
            <person name="Sharon I."/>
            <person name="Castelle C.J."/>
            <person name="Probst A.J."/>
            <person name="Thomas B.C."/>
            <person name="Singh A."/>
            <person name="Wilkins M.J."/>
            <person name="Karaoz U."/>
            <person name="Brodie E.L."/>
            <person name="Williams K.H."/>
            <person name="Hubbard S.S."/>
            <person name="Banfield J.F."/>
        </authorList>
    </citation>
    <scope>NUCLEOTIDE SEQUENCE [LARGE SCALE GENOMIC DNA]</scope>
</reference>
<dbReference type="InterPro" id="IPR002934">
    <property type="entry name" value="Polymerase_NTP_transf_dom"/>
</dbReference>
<comment type="caution">
    <text evidence="3">The sequence shown here is derived from an EMBL/GenBank/DDBJ whole genome shotgun (WGS) entry which is preliminary data.</text>
</comment>
<dbReference type="SUPFAM" id="SSF81301">
    <property type="entry name" value="Nucleotidyltransferase"/>
    <property type="match status" value="1"/>
</dbReference>
<name>A0A1F8H6N0_9BACT</name>
<dbReference type="Pfam" id="PF01909">
    <property type="entry name" value="NTP_transf_2"/>
    <property type="match status" value="1"/>
</dbReference>
<evidence type="ECO:0000256" key="1">
    <source>
        <dbReference type="SAM" id="Phobius"/>
    </source>
</evidence>
<organism evidence="3 4">
    <name type="scientific">Candidatus Yanofskybacteria bacterium RIFCSPLOWO2_02_FULL_43_10b</name>
    <dbReference type="NCBI Taxonomy" id="1802704"/>
    <lineage>
        <taxon>Bacteria</taxon>
        <taxon>Candidatus Yanofskyibacteriota</taxon>
    </lineage>
</organism>
<accession>A0A1F8H6N0</accession>
<proteinExistence type="predicted"/>
<gene>
    <name evidence="3" type="ORF">A3I92_01590</name>
</gene>
<protein>
    <recommendedName>
        <fullName evidence="2">Polymerase nucleotidyl transferase domain-containing protein</fullName>
    </recommendedName>
</protein>
<feature type="transmembrane region" description="Helical" evidence="1">
    <location>
        <begin position="115"/>
        <end position="136"/>
    </location>
</feature>
<dbReference type="GO" id="GO:0016779">
    <property type="term" value="F:nucleotidyltransferase activity"/>
    <property type="evidence" value="ECO:0007669"/>
    <property type="project" value="InterPro"/>
</dbReference>
<evidence type="ECO:0000313" key="4">
    <source>
        <dbReference type="Proteomes" id="UP000177676"/>
    </source>
</evidence>
<keyword evidence="1" id="KW-0472">Membrane</keyword>
<feature type="transmembrane region" description="Helical" evidence="1">
    <location>
        <begin position="156"/>
        <end position="172"/>
    </location>
</feature>